<dbReference type="SUPFAM" id="SSF48371">
    <property type="entry name" value="ARM repeat"/>
    <property type="match status" value="1"/>
</dbReference>
<sequence>MSSGDDEDQAARRVRTMQDLLRFCTQGTVSEDAPAPSPLDPERAAWLQNALKAFSVDIVQEMLQAISNIKKELQVLSQSDADFNRGQDSSIYSIVSSVDTLIERTEDLDIAADFDKIGGFDIIPPLLDSGYSQLQIKGCELVGELVQNHEPCQAAALRHGVLEMLIKLLDESTETVKPKALFACSCLIRSNLEALNIFVNKLDGFSVLLRAMQTSGEQAERLRTKASFLLSLIIGGHSDFKEILLRMGFIEQMVALLHQEWDQSHEHLLSSLLNFMTDFPQAAEEALRPQLKFRALLNQKLVRTQGKPEFQEEEGYCKAIFNLLSDSASDTGITTEMER</sequence>
<dbReference type="GO" id="GO:0005783">
    <property type="term" value="C:endoplasmic reticulum"/>
    <property type="evidence" value="ECO:0007669"/>
    <property type="project" value="TreeGrafter"/>
</dbReference>
<dbReference type="InterPro" id="IPR016024">
    <property type="entry name" value="ARM-type_fold"/>
</dbReference>
<dbReference type="InterPro" id="IPR050693">
    <property type="entry name" value="Hsp70_NEF-Inhibitors"/>
</dbReference>
<dbReference type="GO" id="GO:0000774">
    <property type="term" value="F:adenyl-nucleotide exchange factor activity"/>
    <property type="evidence" value="ECO:0007669"/>
    <property type="project" value="TreeGrafter"/>
</dbReference>
<protein>
    <recommendedName>
        <fullName evidence="3">Hsp70-binding protein 1</fullName>
    </recommendedName>
</protein>
<dbReference type="EMBL" id="LNIX01000001">
    <property type="protein sequence ID" value="OXA63653.1"/>
    <property type="molecule type" value="Genomic_DNA"/>
</dbReference>
<evidence type="ECO:0008006" key="3">
    <source>
        <dbReference type="Google" id="ProtNLM"/>
    </source>
</evidence>
<evidence type="ECO:0000313" key="1">
    <source>
        <dbReference type="EMBL" id="OXA63653.1"/>
    </source>
</evidence>
<dbReference type="AlphaFoldDB" id="A0A226F1J3"/>
<gene>
    <name evidence="1" type="ORF">Fcan01_03219</name>
</gene>
<proteinExistence type="predicted"/>
<dbReference type="OrthoDB" id="10250458at2759"/>
<accession>A0A226F1J3</accession>
<comment type="caution">
    <text evidence="1">The sequence shown here is derived from an EMBL/GenBank/DDBJ whole genome shotgun (WGS) entry which is preliminary data.</text>
</comment>
<dbReference type="Proteomes" id="UP000198287">
    <property type="component" value="Unassembled WGS sequence"/>
</dbReference>
<reference evidence="1 2" key="1">
    <citation type="submission" date="2015-12" db="EMBL/GenBank/DDBJ databases">
        <title>The genome of Folsomia candida.</title>
        <authorList>
            <person name="Faddeeva A."/>
            <person name="Derks M.F."/>
            <person name="Anvar Y."/>
            <person name="Smit S."/>
            <person name="Van Straalen N."/>
            <person name="Roelofs D."/>
        </authorList>
    </citation>
    <scope>NUCLEOTIDE SEQUENCE [LARGE SCALE GENOMIC DNA]</scope>
    <source>
        <strain evidence="1 2">VU population</strain>
        <tissue evidence="1">Whole body</tissue>
    </source>
</reference>
<organism evidence="1 2">
    <name type="scientific">Folsomia candida</name>
    <name type="common">Springtail</name>
    <dbReference type="NCBI Taxonomy" id="158441"/>
    <lineage>
        <taxon>Eukaryota</taxon>
        <taxon>Metazoa</taxon>
        <taxon>Ecdysozoa</taxon>
        <taxon>Arthropoda</taxon>
        <taxon>Hexapoda</taxon>
        <taxon>Collembola</taxon>
        <taxon>Entomobryomorpha</taxon>
        <taxon>Isotomoidea</taxon>
        <taxon>Isotomidae</taxon>
        <taxon>Proisotominae</taxon>
        <taxon>Folsomia</taxon>
    </lineage>
</organism>
<keyword evidence="2" id="KW-1185">Reference proteome</keyword>
<dbReference type="InterPro" id="IPR011989">
    <property type="entry name" value="ARM-like"/>
</dbReference>
<dbReference type="PANTHER" id="PTHR19316">
    <property type="entry name" value="PROTEIN FOLDING REGULATOR"/>
    <property type="match status" value="1"/>
</dbReference>
<dbReference type="STRING" id="158441.A0A226F1J3"/>
<dbReference type="Gene3D" id="1.25.10.10">
    <property type="entry name" value="Leucine-rich Repeat Variant"/>
    <property type="match status" value="1"/>
</dbReference>
<dbReference type="OMA" id="CHVQSGL"/>
<dbReference type="PANTHER" id="PTHR19316:SF18">
    <property type="entry name" value="HSP70-BINDING PROTEIN 1"/>
    <property type="match status" value="1"/>
</dbReference>
<evidence type="ECO:0000313" key="2">
    <source>
        <dbReference type="Proteomes" id="UP000198287"/>
    </source>
</evidence>
<name>A0A226F1J3_FOLCA</name>